<accession>A0A915CLF6</accession>
<organism evidence="2 3">
    <name type="scientific">Ditylenchus dipsaci</name>
    <dbReference type="NCBI Taxonomy" id="166011"/>
    <lineage>
        <taxon>Eukaryota</taxon>
        <taxon>Metazoa</taxon>
        <taxon>Ecdysozoa</taxon>
        <taxon>Nematoda</taxon>
        <taxon>Chromadorea</taxon>
        <taxon>Rhabditida</taxon>
        <taxon>Tylenchina</taxon>
        <taxon>Tylenchomorpha</taxon>
        <taxon>Sphaerularioidea</taxon>
        <taxon>Anguinidae</taxon>
        <taxon>Anguininae</taxon>
        <taxon>Ditylenchus</taxon>
    </lineage>
</organism>
<sequence>MAGSTSFWLYLQSLRDSFDYFAGEIVIPTSWLVTILLISNLLLCYHFNGSLLVVKKGELANTVYIFLMTHLVNSFVNLVNKIYSMWLYTWLVYSRNSVPVAVFFLTFDRFLALKLGSWYSYRIKKCLWIFELLFLAMIFALCVSYVNTQLSNGQVCNSFACLPALSVFTILASSVQKFAFAIFNILISCLFFRQLQIAHITHLKNRVVKMTVILELLFDVIPSSISLAFLLSHYDLTTDINGGLYLTTMSALDAALCGLFYSHMMFRVFRKSALKILI</sequence>
<feature type="transmembrane region" description="Helical" evidence="1">
    <location>
        <begin position="20"/>
        <end position="47"/>
    </location>
</feature>
<feature type="transmembrane region" description="Helical" evidence="1">
    <location>
        <begin position="85"/>
        <end position="105"/>
    </location>
</feature>
<name>A0A915CLF6_9BILA</name>
<dbReference type="WBParaSite" id="jg10226">
    <property type="protein sequence ID" value="jg10226"/>
    <property type="gene ID" value="jg10226"/>
</dbReference>
<keyword evidence="1" id="KW-1133">Transmembrane helix</keyword>
<dbReference type="AlphaFoldDB" id="A0A915CLF6"/>
<evidence type="ECO:0000256" key="1">
    <source>
        <dbReference type="SAM" id="Phobius"/>
    </source>
</evidence>
<evidence type="ECO:0000313" key="3">
    <source>
        <dbReference type="WBParaSite" id="jg10226"/>
    </source>
</evidence>
<feature type="transmembrane region" description="Helical" evidence="1">
    <location>
        <begin position="212"/>
        <end position="231"/>
    </location>
</feature>
<feature type="transmembrane region" description="Helical" evidence="1">
    <location>
        <begin position="243"/>
        <end position="261"/>
    </location>
</feature>
<protein>
    <submittedName>
        <fullName evidence="3">Taste receptor type 2</fullName>
    </submittedName>
</protein>
<feature type="transmembrane region" description="Helical" evidence="1">
    <location>
        <begin position="126"/>
        <end position="146"/>
    </location>
</feature>
<keyword evidence="1" id="KW-0812">Transmembrane</keyword>
<keyword evidence="1" id="KW-0472">Membrane</keyword>
<reference evidence="3" key="1">
    <citation type="submission" date="2022-11" db="UniProtKB">
        <authorList>
            <consortium name="WormBaseParasite"/>
        </authorList>
    </citation>
    <scope>IDENTIFICATION</scope>
</reference>
<feature type="transmembrane region" description="Helical" evidence="1">
    <location>
        <begin position="166"/>
        <end position="192"/>
    </location>
</feature>
<feature type="transmembrane region" description="Helical" evidence="1">
    <location>
        <begin position="59"/>
        <end position="79"/>
    </location>
</feature>
<proteinExistence type="predicted"/>
<evidence type="ECO:0000313" key="2">
    <source>
        <dbReference type="Proteomes" id="UP000887574"/>
    </source>
</evidence>
<dbReference type="Proteomes" id="UP000887574">
    <property type="component" value="Unplaced"/>
</dbReference>
<keyword evidence="2" id="KW-1185">Reference proteome</keyword>